<dbReference type="SUPFAM" id="SSF47413">
    <property type="entry name" value="lambda repressor-like DNA-binding domains"/>
    <property type="match status" value="1"/>
</dbReference>
<protein>
    <submittedName>
        <fullName evidence="2">XRE family transcriptional regulator</fullName>
    </submittedName>
</protein>
<name>A0A3E4R828_BACUN</name>
<dbReference type="Pfam" id="PF01381">
    <property type="entry name" value="HTH_3"/>
    <property type="match status" value="1"/>
</dbReference>
<evidence type="ECO:0000313" key="2">
    <source>
        <dbReference type="EMBL" id="RGL16381.1"/>
    </source>
</evidence>
<dbReference type="Gene3D" id="1.10.260.40">
    <property type="entry name" value="lambda repressor-like DNA-binding domains"/>
    <property type="match status" value="1"/>
</dbReference>
<dbReference type="InterPro" id="IPR010982">
    <property type="entry name" value="Lambda_DNA-bd_dom_sf"/>
</dbReference>
<organism evidence="2 3">
    <name type="scientific">Bacteroides uniformis</name>
    <dbReference type="NCBI Taxonomy" id="820"/>
    <lineage>
        <taxon>Bacteria</taxon>
        <taxon>Pseudomonadati</taxon>
        <taxon>Bacteroidota</taxon>
        <taxon>Bacteroidia</taxon>
        <taxon>Bacteroidales</taxon>
        <taxon>Bacteroidaceae</taxon>
        <taxon>Bacteroides</taxon>
    </lineage>
</organism>
<accession>A0A3E4R828</accession>
<dbReference type="PROSITE" id="PS50943">
    <property type="entry name" value="HTH_CROC1"/>
    <property type="match status" value="1"/>
</dbReference>
<dbReference type="SMART" id="SM00530">
    <property type="entry name" value="HTH_XRE"/>
    <property type="match status" value="1"/>
</dbReference>
<dbReference type="CDD" id="cd00093">
    <property type="entry name" value="HTH_XRE"/>
    <property type="match status" value="1"/>
</dbReference>
<gene>
    <name evidence="2" type="ORF">DXC80_04220</name>
</gene>
<evidence type="ECO:0000313" key="3">
    <source>
        <dbReference type="Proteomes" id="UP000260795"/>
    </source>
</evidence>
<dbReference type="RefSeq" id="WP_115648685.1">
    <property type="nucleotide sequence ID" value="NZ_JADNCX010000040.1"/>
</dbReference>
<dbReference type="GO" id="GO:0003677">
    <property type="term" value="F:DNA binding"/>
    <property type="evidence" value="ECO:0007669"/>
    <property type="project" value="InterPro"/>
</dbReference>
<dbReference type="EMBL" id="QSRK01000004">
    <property type="protein sequence ID" value="RGL16381.1"/>
    <property type="molecule type" value="Genomic_DNA"/>
</dbReference>
<dbReference type="InterPro" id="IPR001387">
    <property type="entry name" value="Cro/C1-type_HTH"/>
</dbReference>
<proteinExistence type="predicted"/>
<evidence type="ECO:0000259" key="1">
    <source>
        <dbReference type="PROSITE" id="PS50943"/>
    </source>
</evidence>
<dbReference type="Proteomes" id="UP000260795">
    <property type="component" value="Unassembled WGS sequence"/>
</dbReference>
<reference evidence="2 3" key="1">
    <citation type="submission" date="2018-08" db="EMBL/GenBank/DDBJ databases">
        <title>A genome reference for cultivated species of the human gut microbiota.</title>
        <authorList>
            <person name="Zou Y."/>
            <person name="Xue W."/>
            <person name="Luo G."/>
        </authorList>
    </citation>
    <scope>NUCLEOTIDE SEQUENCE [LARGE SCALE GENOMIC DNA]</scope>
    <source>
        <strain evidence="2 3">TF08-13</strain>
    </source>
</reference>
<sequence length="222" mass="24683">MDITSEIIKERLPLTGISQSEIAKMINVSPAQLTQYLNGNSSLNKDSLDKLIKLVGINLNIYRNRLSLAKEAATKLAGVTSKELVNMSKLDMICLTGLKQIRFYQEFSEDELNEIVETMVFDYEDTFSYFKSLVLFYKEAGQKDNYTHTLTKNTWMKLASMAASGVLVGGIIGNITKGLLLSTAIGSSITFNAMRKSPLLNNNLLSGFVDLAMTMAKKTKKR</sequence>
<dbReference type="AlphaFoldDB" id="A0A3E4R828"/>
<feature type="domain" description="HTH cro/C1-type" evidence="1">
    <location>
        <begin position="7"/>
        <end position="62"/>
    </location>
</feature>
<comment type="caution">
    <text evidence="2">The sequence shown here is derived from an EMBL/GenBank/DDBJ whole genome shotgun (WGS) entry which is preliminary data.</text>
</comment>